<accession>H6RLP6</accession>
<reference evidence="2 3" key="1">
    <citation type="journal article" date="2012" name="J. Bacteriol.">
        <title>Genome Sequence of Blastococcus saxobsidens DD2, a Stone-Inhabiting Bacterium.</title>
        <authorList>
            <person name="Chouaia B."/>
            <person name="Crotti E."/>
            <person name="Brusetti L."/>
            <person name="Daffonchio D."/>
            <person name="Essoussi I."/>
            <person name="Nouioui I."/>
            <person name="Sbissi I."/>
            <person name="Ghodhbane-Gtari F."/>
            <person name="Gtari M."/>
            <person name="Vacherie B."/>
            <person name="Barbe V."/>
            <person name="Medigue C."/>
            <person name="Gury J."/>
            <person name="Pujic P."/>
            <person name="Normand P."/>
        </authorList>
    </citation>
    <scope>NUCLEOTIDE SEQUENCE [LARGE SCALE GENOMIC DNA]</scope>
    <source>
        <strain evidence="2 3">DD2</strain>
    </source>
</reference>
<gene>
    <name evidence="2" type="ordered locus">BLASA_2901</name>
</gene>
<dbReference type="STRING" id="1146883.BLASA_2901"/>
<feature type="compositionally biased region" description="Low complexity" evidence="1">
    <location>
        <begin position="45"/>
        <end position="83"/>
    </location>
</feature>
<evidence type="ECO:0000313" key="3">
    <source>
        <dbReference type="Proteomes" id="UP000007517"/>
    </source>
</evidence>
<dbReference type="HOGENOM" id="CLU_1746129_0_0_11"/>
<dbReference type="EMBL" id="FO117623">
    <property type="protein sequence ID" value="CCG03772.1"/>
    <property type="molecule type" value="Genomic_DNA"/>
</dbReference>
<sequence length="149" mass="15930">MTRSSRTVSTSWSTAAMAPMASSGCHGTPTFRTTTTSRAPRRARATSAAITTPPRGSPSTTSSGAACSARRTARARPASVRSVNGRDVVDMGFLLTSTVLFGHGRSLPTTRRNRRHVSTPESLPRSGDRPVAGGCVDRGVRRYRDRRRG</sequence>
<dbReference type="PROSITE" id="PS51257">
    <property type="entry name" value="PROKAR_LIPOPROTEIN"/>
    <property type="match status" value="1"/>
</dbReference>
<evidence type="ECO:0000313" key="2">
    <source>
        <dbReference type="EMBL" id="CCG03772.1"/>
    </source>
</evidence>
<feature type="compositionally biased region" description="Low complexity" evidence="1">
    <location>
        <begin position="28"/>
        <end position="38"/>
    </location>
</feature>
<feature type="region of interest" description="Disordered" evidence="1">
    <location>
        <begin position="104"/>
        <end position="149"/>
    </location>
</feature>
<dbReference type="KEGG" id="bsd:BLASA_2901"/>
<feature type="region of interest" description="Disordered" evidence="1">
    <location>
        <begin position="1"/>
        <end position="84"/>
    </location>
</feature>
<dbReference type="Proteomes" id="UP000007517">
    <property type="component" value="Chromosome"/>
</dbReference>
<reference evidence="3" key="2">
    <citation type="submission" date="2012-02" db="EMBL/GenBank/DDBJ databases">
        <title>Complete genome sequence of Blastococcus saxobsidens strain DD2.</title>
        <authorList>
            <person name="Genoscope."/>
        </authorList>
    </citation>
    <scope>NUCLEOTIDE SEQUENCE [LARGE SCALE GENOMIC DNA]</scope>
    <source>
        <strain evidence="3">DD2</strain>
    </source>
</reference>
<evidence type="ECO:0000256" key="1">
    <source>
        <dbReference type="SAM" id="MobiDB-lite"/>
    </source>
</evidence>
<proteinExistence type="predicted"/>
<protein>
    <submittedName>
        <fullName evidence="2">Uncharacterized protein</fullName>
    </submittedName>
</protein>
<dbReference type="AlphaFoldDB" id="H6RLP6"/>
<feature type="compositionally biased region" description="Low complexity" evidence="1">
    <location>
        <begin position="1"/>
        <end position="14"/>
    </location>
</feature>
<name>H6RLP6_BLASD</name>
<keyword evidence="3" id="KW-1185">Reference proteome</keyword>
<organism evidence="2 3">
    <name type="scientific">Blastococcus saxobsidens (strain DD2)</name>
    <dbReference type="NCBI Taxonomy" id="1146883"/>
    <lineage>
        <taxon>Bacteria</taxon>
        <taxon>Bacillati</taxon>
        <taxon>Actinomycetota</taxon>
        <taxon>Actinomycetes</taxon>
        <taxon>Geodermatophilales</taxon>
        <taxon>Geodermatophilaceae</taxon>
        <taxon>Blastococcus</taxon>
    </lineage>
</organism>